<evidence type="ECO:0000313" key="4">
    <source>
        <dbReference type="Proteomes" id="UP000054359"/>
    </source>
</evidence>
<dbReference type="STRING" id="407821.A0A087U752"/>
<dbReference type="Proteomes" id="UP000054359">
    <property type="component" value="Unassembled WGS sequence"/>
</dbReference>
<dbReference type="AlphaFoldDB" id="A0A087U752"/>
<dbReference type="Pfam" id="PF14529">
    <property type="entry name" value="Exo_endo_phos_2"/>
    <property type="match status" value="1"/>
</dbReference>
<evidence type="ECO:0000256" key="1">
    <source>
        <dbReference type="SAM" id="MobiDB-lite"/>
    </source>
</evidence>
<feature type="non-terminal residue" evidence="3">
    <location>
        <position position="583"/>
    </location>
</feature>
<keyword evidence="3" id="KW-0808">Transferase</keyword>
<dbReference type="EMBL" id="KK118525">
    <property type="protein sequence ID" value="KFM73191.1"/>
    <property type="molecule type" value="Genomic_DNA"/>
</dbReference>
<dbReference type="Gene3D" id="3.60.10.10">
    <property type="entry name" value="Endonuclease/exonuclease/phosphatase"/>
    <property type="match status" value="1"/>
</dbReference>
<dbReference type="PANTHER" id="PTHR33273:SF4">
    <property type="entry name" value="ENDONUCLEASE_EXONUCLEASE_PHOSPHATASE DOMAIN-CONTAINING PROTEIN"/>
    <property type="match status" value="1"/>
</dbReference>
<feature type="domain" description="Endonuclease/exonuclease/phosphatase" evidence="2">
    <location>
        <begin position="400"/>
        <end position="513"/>
    </location>
</feature>
<evidence type="ECO:0000313" key="3">
    <source>
        <dbReference type="EMBL" id="KFM73191.1"/>
    </source>
</evidence>
<feature type="region of interest" description="Disordered" evidence="1">
    <location>
        <begin position="252"/>
        <end position="309"/>
    </location>
</feature>
<reference evidence="3 4" key="1">
    <citation type="submission" date="2013-11" db="EMBL/GenBank/DDBJ databases">
        <title>Genome sequencing of Stegodyphus mimosarum.</title>
        <authorList>
            <person name="Bechsgaard J."/>
        </authorList>
    </citation>
    <scope>NUCLEOTIDE SEQUENCE [LARGE SCALE GENOMIC DNA]</scope>
</reference>
<dbReference type="SUPFAM" id="SSF56219">
    <property type="entry name" value="DNase I-like"/>
    <property type="match status" value="1"/>
</dbReference>
<dbReference type="OMA" id="NARRIKI"/>
<keyword evidence="4" id="KW-1185">Reference proteome</keyword>
<gene>
    <name evidence="3" type="ORF">X975_11654</name>
</gene>
<dbReference type="InterPro" id="IPR005135">
    <property type="entry name" value="Endo/exonuclease/phosphatase"/>
</dbReference>
<feature type="compositionally biased region" description="Polar residues" evidence="1">
    <location>
        <begin position="252"/>
        <end position="279"/>
    </location>
</feature>
<sequence length="583" mass="65255">MTGSSEFHKMSPFLVQKYIKAFAEEPKSIKRLRSGDLLMETVSANQSKTLLTMSKMGQATVTVSAHKTLNSSRSVISEVDLLTVSNEKFIEELAEQNVCNARRIKIKRDGQLIDTKHVVLTFNTPQLPNHIKAGYLHCPVRPYVPNPMRCFQCQWFGHSKDVCRGTPTSARCSSVDHNSEGCNAEPLCVNCKGSHPSFSRSCPKWKSEKEIQRATKKISYTEAKRLLESTQPRPNLSFADATKSVRSIAIQTSLTTQTKPKSEIPQKTPSSNLSASTKHIPTHKKPEGTNIKKQTKSSLNSANSKTVNSGHTSLESLVNIKSLIDIYQPACFGVQETYLKQESTAKLRRYSTVRKDFLSGERIRGGVAILTSHTYPLTVFPLNTCLQAVAVQINISMLVTVCTIYLPPNEVIDKKELDDLVEQLPTPFIVIGDFNGHNHLWGSGDTNFRGKQIEDLICDYCLCLLNSGEQTYFHQPTRTFHSIDLAICSPSLLPFCSFSVGNDIFNSDHFPIFLTLNQITAWPNARSPRFIYEQADWEMFSHSAMLTNDMIKNTSIEEAVNTITDTPRPGSKNLYSYIIRQAS</sequence>
<name>A0A087U752_STEMI</name>
<keyword evidence="3" id="KW-0695">RNA-directed DNA polymerase</keyword>
<protein>
    <submittedName>
        <fullName evidence="3">Putative RNA-directed DNA polymerase from transposon X-element</fullName>
    </submittedName>
</protein>
<dbReference type="GO" id="GO:0003964">
    <property type="term" value="F:RNA-directed DNA polymerase activity"/>
    <property type="evidence" value="ECO:0007669"/>
    <property type="project" value="UniProtKB-KW"/>
</dbReference>
<dbReference type="OrthoDB" id="4230923at2759"/>
<dbReference type="PANTHER" id="PTHR33273">
    <property type="entry name" value="DOMAIN-CONTAINING PROTEIN, PUTATIVE-RELATED"/>
    <property type="match status" value="1"/>
</dbReference>
<keyword evidence="3" id="KW-0548">Nucleotidyltransferase</keyword>
<proteinExistence type="predicted"/>
<organism evidence="3 4">
    <name type="scientific">Stegodyphus mimosarum</name>
    <name type="common">African social velvet spider</name>
    <dbReference type="NCBI Taxonomy" id="407821"/>
    <lineage>
        <taxon>Eukaryota</taxon>
        <taxon>Metazoa</taxon>
        <taxon>Ecdysozoa</taxon>
        <taxon>Arthropoda</taxon>
        <taxon>Chelicerata</taxon>
        <taxon>Arachnida</taxon>
        <taxon>Araneae</taxon>
        <taxon>Araneomorphae</taxon>
        <taxon>Entelegynae</taxon>
        <taxon>Eresoidea</taxon>
        <taxon>Eresidae</taxon>
        <taxon>Stegodyphus</taxon>
    </lineage>
</organism>
<feature type="compositionally biased region" description="Polar residues" evidence="1">
    <location>
        <begin position="296"/>
        <end position="309"/>
    </location>
</feature>
<dbReference type="InterPro" id="IPR036691">
    <property type="entry name" value="Endo/exonu/phosph_ase_sf"/>
</dbReference>
<evidence type="ECO:0000259" key="2">
    <source>
        <dbReference type="Pfam" id="PF14529"/>
    </source>
</evidence>
<accession>A0A087U752</accession>